<reference evidence="3 4" key="1">
    <citation type="journal article" date="2020" name="Nature">
        <title>Six reference-quality genomes reveal evolution of bat adaptations.</title>
        <authorList>
            <person name="Jebb D."/>
            <person name="Huang Z."/>
            <person name="Pippel M."/>
            <person name="Hughes G.M."/>
            <person name="Lavrichenko K."/>
            <person name="Devanna P."/>
            <person name="Winkler S."/>
            <person name="Jermiin L.S."/>
            <person name="Skirmuntt E.C."/>
            <person name="Katzourakis A."/>
            <person name="Burkitt-Gray L."/>
            <person name="Ray D.A."/>
            <person name="Sullivan K.A.M."/>
            <person name="Roscito J.G."/>
            <person name="Kirilenko B.M."/>
            <person name="Davalos L.M."/>
            <person name="Corthals A.P."/>
            <person name="Power M.L."/>
            <person name="Jones G."/>
            <person name="Ransome R.D."/>
            <person name="Dechmann D.K.N."/>
            <person name="Locatelli A.G."/>
            <person name="Puechmaille S.J."/>
            <person name="Fedrigo O."/>
            <person name="Jarvis E.D."/>
            <person name="Hiller M."/>
            <person name="Vernes S.C."/>
            <person name="Myers E.W."/>
            <person name="Teeling E.C."/>
        </authorList>
    </citation>
    <scope>NUCLEOTIDE SEQUENCE [LARGE SCALE GENOMIC DNA]</scope>
    <source>
        <strain evidence="3">MPipKuh1</strain>
        <tissue evidence="3">Flight muscle</tissue>
    </source>
</reference>
<comment type="caution">
    <text evidence="3">The sequence shown here is derived from an EMBL/GenBank/DDBJ whole genome shotgun (WGS) entry which is preliminary data.</text>
</comment>
<evidence type="ECO:0000256" key="2">
    <source>
        <dbReference type="SAM" id="Phobius"/>
    </source>
</evidence>
<sequence>MSLRGGCHTWPNYTIHFYAGLQHMEDSSVSLSPIMLASVVIGFIITISCFFIILVSVYPKKPWDPPRRHRHYWGDPQDGQDSQERPRCRGGVHCTCGLRGDRLAPSGCSHQDAPPRTERNPVKGSAAPEASGSAWSRDLVYKQFCHLWFTCTVFCFLFCFFFKQKIYICPLYCIALYALQG</sequence>
<accession>A0A7J7V0J4</accession>
<feature type="region of interest" description="Disordered" evidence="1">
    <location>
        <begin position="107"/>
        <end position="130"/>
    </location>
</feature>
<organism evidence="3 4">
    <name type="scientific">Pipistrellus kuhlii</name>
    <name type="common">Kuhl's pipistrelle</name>
    <dbReference type="NCBI Taxonomy" id="59472"/>
    <lineage>
        <taxon>Eukaryota</taxon>
        <taxon>Metazoa</taxon>
        <taxon>Chordata</taxon>
        <taxon>Craniata</taxon>
        <taxon>Vertebrata</taxon>
        <taxon>Euteleostomi</taxon>
        <taxon>Mammalia</taxon>
        <taxon>Eutheria</taxon>
        <taxon>Laurasiatheria</taxon>
        <taxon>Chiroptera</taxon>
        <taxon>Yangochiroptera</taxon>
        <taxon>Vespertilionidae</taxon>
        <taxon>Pipistrellus</taxon>
    </lineage>
</organism>
<keyword evidence="2" id="KW-1133">Transmembrane helix</keyword>
<evidence type="ECO:0000313" key="4">
    <source>
        <dbReference type="Proteomes" id="UP000558488"/>
    </source>
</evidence>
<name>A0A7J7V0J4_PIPKU</name>
<keyword evidence="2" id="KW-0472">Membrane</keyword>
<proteinExistence type="predicted"/>
<dbReference type="Proteomes" id="UP000558488">
    <property type="component" value="Unassembled WGS sequence"/>
</dbReference>
<keyword evidence="2" id="KW-0812">Transmembrane</keyword>
<gene>
    <name evidence="3" type="ORF">mPipKuh1_008644</name>
</gene>
<evidence type="ECO:0000256" key="1">
    <source>
        <dbReference type="SAM" id="MobiDB-lite"/>
    </source>
</evidence>
<protein>
    <submittedName>
        <fullName evidence="3">Uncharacterized protein</fullName>
    </submittedName>
</protein>
<feature type="transmembrane region" description="Helical" evidence="2">
    <location>
        <begin position="34"/>
        <end position="58"/>
    </location>
</feature>
<evidence type="ECO:0000313" key="3">
    <source>
        <dbReference type="EMBL" id="KAF6318659.1"/>
    </source>
</evidence>
<feature type="transmembrane region" description="Helical" evidence="2">
    <location>
        <begin position="144"/>
        <end position="163"/>
    </location>
</feature>
<dbReference type="EMBL" id="JACAGB010000017">
    <property type="protein sequence ID" value="KAF6318659.1"/>
    <property type="molecule type" value="Genomic_DNA"/>
</dbReference>
<dbReference type="AlphaFoldDB" id="A0A7J7V0J4"/>
<keyword evidence="4" id="KW-1185">Reference proteome</keyword>